<dbReference type="Gene3D" id="2.120.10.70">
    <property type="entry name" value="Fucose-specific lectin"/>
    <property type="match status" value="1"/>
</dbReference>
<dbReference type="SUPFAM" id="SSF89372">
    <property type="entry name" value="Fucose-specific lectin"/>
    <property type="match status" value="1"/>
</dbReference>
<keyword evidence="2" id="KW-1185">Reference proteome</keyword>
<reference evidence="1" key="1">
    <citation type="journal article" date="2020" name="Stud. Mycol.">
        <title>101 Dothideomycetes genomes: a test case for predicting lifestyles and emergence of pathogens.</title>
        <authorList>
            <person name="Haridas S."/>
            <person name="Albert R."/>
            <person name="Binder M."/>
            <person name="Bloem J."/>
            <person name="Labutti K."/>
            <person name="Salamov A."/>
            <person name="Andreopoulos B."/>
            <person name="Baker S."/>
            <person name="Barry K."/>
            <person name="Bills G."/>
            <person name="Bluhm B."/>
            <person name="Cannon C."/>
            <person name="Castanera R."/>
            <person name="Culley D."/>
            <person name="Daum C."/>
            <person name="Ezra D."/>
            <person name="Gonzalez J."/>
            <person name="Henrissat B."/>
            <person name="Kuo A."/>
            <person name="Liang C."/>
            <person name="Lipzen A."/>
            <person name="Lutzoni F."/>
            <person name="Magnuson J."/>
            <person name="Mondo S."/>
            <person name="Nolan M."/>
            <person name="Ohm R."/>
            <person name="Pangilinan J."/>
            <person name="Park H.-J."/>
            <person name="Ramirez L."/>
            <person name="Alfaro M."/>
            <person name="Sun H."/>
            <person name="Tritt A."/>
            <person name="Yoshinaga Y."/>
            <person name="Zwiers L.-H."/>
            <person name="Turgeon B."/>
            <person name="Goodwin S."/>
            <person name="Spatafora J."/>
            <person name="Crous P."/>
            <person name="Grigoriev I."/>
        </authorList>
    </citation>
    <scope>NUCLEOTIDE SEQUENCE</scope>
    <source>
        <strain evidence="1">CBS 675.92</strain>
    </source>
</reference>
<evidence type="ECO:0008006" key="3">
    <source>
        <dbReference type="Google" id="ProtNLM"/>
    </source>
</evidence>
<evidence type="ECO:0000313" key="2">
    <source>
        <dbReference type="Proteomes" id="UP000800035"/>
    </source>
</evidence>
<sequence>MTVYFQHWTGDLRWMYLSPEGKWVGGTKSETIAGNAKNSTPISAVAYMVNATAVWHIFYISKDGYVKERMYSNTTSIWQDGPLSDLNLKTYNKPNVGLQACWYGNYYGDNEISKTGTVPYNTPGMHLWYPTDDSTFEQYGWYLGKDQWQEQKKWTGMNAHAGVGCYSWGPTNTTYAMMVNKHNTVEVWWKDTDKNAKITDEHPVNSWANASRAGIPNVYPSTSLGYTSYFYTQMQDGSVMGRNMTWAAENTTVDARQTFTVGDAKGTVLGLKGTHLSVTSVENKSGGTNLYVFYQTKGDDLTVFTRDITGGQWTSSELLIPSS</sequence>
<dbReference type="OrthoDB" id="3923199at2759"/>
<evidence type="ECO:0000313" key="1">
    <source>
        <dbReference type="EMBL" id="KAF1950437.1"/>
    </source>
</evidence>
<accession>A0A6A5TND1</accession>
<organism evidence="1 2">
    <name type="scientific">Byssothecium circinans</name>
    <dbReference type="NCBI Taxonomy" id="147558"/>
    <lineage>
        <taxon>Eukaryota</taxon>
        <taxon>Fungi</taxon>
        <taxon>Dikarya</taxon>
        <taxon>Ascomycota</taxon>
        <taxon>Pezizomycotina</taxon>
        <taxon>Dothideomycetes</taxon>
        <taxon>Pleosporomycetidae</taxon>
        <taxon>Pleosporales</taxon>
        <taxon>Massarineae</taxon>
        <taxon>Massarinaceae</taxon>
        <taxon>Byssothecium</taxon>
    </lineage>
</organism>
<name>A0A6A5TND1_9PLEO</name>
<dbReference type="Proteomes" id="UP000800035">
    <property type="component" value="Unassembled WGS sequence"/>
</dbReference>
<dbReference type="EMBL" id="ML977026">
    <property type="protein sequence ID" value="KAF1950437.1"/>
    <property type="molecule type" value="Genomic_DNA"/>
</dbReference>
<dbReference type="AlphaFoldDB" id="A0A6A5TND1"/>
<proteinExistence type="predicted"/>
<gene>
    <name evidence="1" type="ORF">CC80DRAFT_426916</name>
</gene>
<protein>
    <recommendedName>
        <fullName evidence="3">Fucose-specific lectin</fullName>
    </recommendedName>
</protein>